<dbReference type="SUPFAM" id="SSF103481">
    <property type="entry name" value="Multidrug resistance efflux transporter EmrE"/>
    <property type="match status" value="1"/>
</dbReference>
<evidence type="ECO:0000259" key="2">
    <source>
        <dbReference type="Pfam" id="PF00892"/>
    </source>
</evidence>
<sequence length="147" mass="17100">MYYHIFGLTILKSINPYFRKHILTTLSSHDLLILNTFFIGIIVLCLFLYKCFFDKSILETFKNYRKLSFSQLGCLFIIAILAVISSLFIFELDKKYNSPLLNSLFLKIASVVALCFVSIFIFKEKYTWKQILGILLAILGIYLTINK</sequence>
<organism evidence="3">
    <name type="scientific">viral metagenome</name>
    <dbReference type="NCBI Taxonomy" id="1070528"/>
    <lineage>
        <taxon>unclassified sequences</taxon>
        <taxon>metagenomes</taxon>
        <taxon>organismal metagenomes</taxon>
    </lineage>
</organism>
<dbReference type="AlphaFoldDB" id="A0A6C0B9P6"/>
<evidence type="ECO:0000313" key="3">
    <source>
        <dbReference type="EMBL" id="QHS88826.1"/>
    </source>
</evidence>
<protein>
    <recommendedName>
        <fullName evidence="2">EamA domain-containing protein</fullName>
    </recommendedName>
</protein>
<keyword evidence="1" id="KW-0812">Transmembrane</keyword>
<accession>A0A6C0B9P6</accession>
<name>A0A6C0B9P6_9ZZZZ</name>
<feature type="transmembrane region" description="Helical" evidence="1">
    <location>
        <begin position="69"/>
        <end position="92"/>
    </location>
</feature>
<evidence type="ECO:0000256" key="1">
    <source>
        <dbReference type="SAM" id="Phobius"/>
    </source>
</evidence>
<proteinExistence type="predicted"/>
<dbReference type="EMBL" id="MN739102">
    <property type="protein sequence ID" value="QHS88826.1"/>
    <property type="molecule type" value="Genomic_DNA"/>
</dbReference>
<feature type="domain" description="EamA" evidence="2">
    <location>
        <begin position="6"/>
        <end position="145"/>
    </location>
</feature>
<dbReference type="InterPro" id="IPR037185">
    <property type="entry name" value="EmrE-like"/>
</dbReference>
<dbReference type="Pfam" id="PF00892">
    <property type="entry name" value="EamA"/>
    <property type="match status" value="1"/>
</dbReference>
<feature type="transmembrane region" description="Helical" evidence="1">
    <location>
        <begin position="31"/>
        <end position="49"/>
    </location>
</feature>
<feature type="transmembrane region" description="Helical" evidence="1">
    <location>
        <begin position="104"/>
        <end position="122"/>
    </location>
</feature>
<keyword evidence="1" id="KW-1133">Transmembrane helix</keyword>
<feature type="transmembrane region" description="Helical" evidence="1">
    <location>
        <begin position="128"/>
        <end position="145"/>
    </location>
</feature>
<keyword evidence="1" id="KW-0472">Membrane</keyword>
<reference evidence="3" key="1">
    <citation type="journal article" date="2020" name="Nature">
        <title>Giant virus diversity and host interactions through global metagenomics.</title>
        <authorList>
            <person name="Schulz F."/>
            <person name="Roux S."/>
            <person name="Paez-Espino D."/>
            <person name="Jungbluth S."/>
            <person name="Walsh D.A."/>
            <person name="Denef V.J."/>
            <person name="McMahon K.D."/>
            <person name="Konstantinidis K.T."/>
            <person name="Eloe-Fadrosh E.A."/>
            <person name="Kyrpides N.C."/>
            <person name="Woyke T."/>
        </authorList>
    </citation>
    <scope>NUCLEOTIDE SEQUENCE</scope>
    <source>
        <strain evidence="3">GVMAG-M-3300010158-59</strain>
    </source>
</reference>
<dbReference type="InterPro" id="IPR000620">
    <property type="entry name" value="EamA_dom"/>
</dbReference>
<dbReference type="GO" id="GO:0016020">
    <property type="term" value="C:membrane"/>
    <property type="evidence" value="ECO:0007669"/>
    <property type="project" value="InterPro"/>
</dbReference>